<protein>
    <submittedName>
        <fullName evidence="5">DUF2207 domain-containing protein</fullName>
    </submittedName>
</protein>
<organism evidence="5 6">
    <name type="scientific">Agromyces protaetiae</name>
    <dbReference type="NCBI Taxonomy" id="2509455"/>
    <lineage>
        <taxon>Bacteria</taxon>
        <taxon>Bacillati</taxon>
        <taxon>Actinomycetota</taxon>
        <taxon>Actinomycetes</taxon>
        <taxon>Micrococcales</taxon>
        <taxon>Microbacteriaceae</taxon>
        <taxon>Agromyces</taxon>
    </lineage>
</organism>
<keyword evidence="2" id="KW-1133">Transmembrane helix</keyword>
<feature type="domain" description="DUF2207" evidence="3">
    <location>
        <begin position="69"/>
        <end position="202"/>
    </location>
</feature>
<feature type="region of interest" description="Disordered" evidence="1">
    <location>
        <begin position="626"/>
        <end position="670"/>
    </location>
</feature>
<dbReference type="Proteomes" id="UP000291259">
    <property type="component" value="Chromosome"/>
</dbReference>
<dbReference type="KEGG" id="agf:ET445_06830"/>
<feature type="transmembrane region" description="Helical" evidence="2">
    <location>
        <begin position="445"/>
        <end position="468"/>
    </location>
</feature>
<dbReference type="Pfam" id="PF09972">
    <property type="entry name" value="DUF2207"/>
    <property type="match status" value="1"/>
</dbReference>
<dbReference type="InterPro" id="IPR018702">
    <property type="entry name" value="DUF2207"/>
</dbReference>
<keyword evidence="2" id="KW-0812">Transmembrane</keyword>
<feature type="compositionally biased region" description="Gly residues" evidence="1">
    <location>
        <begin position="632"/>
        <end position="670"/>
    </location>
</feature>
<evidence type="ECO:0000256" key="2">
    <source>
        <dbReference type="SAM" id="Phobius"/>
    </source>
</evidence>
<evidence type="ECO:0000313" key="6">
    <source>
        <dbReference type="Proteomes" id="UP000291259"/>
    </source>
</evidence>
<dbReference type="InterPro" id="IPR048389">
    <property type="entry name" value="YciQ-like_C"/>
</dbReference>
<keyword evidence="2" id="KW-0472">Membrane</keyword>
<accession>A0A4P6FBH3</accession>
<dbReference type="OrthoDB" id="4973253at2"/>
<evidence type="ECO:0000259" key="4">
    <source>
        <dbReference type="Pfam" id="PF20990"/>
    </source>
</evidence>
<feature type="domain" description="Predicted membrane protein YciQ-like C-terminal" evidence="4">
    <location>
        <begin position="327"/>
        <end position="576"/>
    </location>
</feature>
<gene>
    <name evidence="5" type="ORF">ET445_06830</name>
</gene>
<reference evidence="5 6" key="1">
    <citation type="submission" date="2019-01" db="EMBL/GenBank/DDBJ databases">
        <title>Genome sequencing of strain FW100M-8.</title>
        <authorList>
            <person name="Heo J."/>
            <person name="Kim S.-J."/>
            <person name="Kim J.-S."/>
            <person name="Hong S.-B."/>
            <person name="Kwon S.-W."/>
        </authorList>
    </citation>
    <scope>NUCLEOTIDE SEQUENCE [LARGE SCALE GENOMIC DNA]</scope>
    <source>
        <strain evidence="5 6">FW100M-8</strain>
    </source>
</reference>
<feature type="transmembrane region" description="Helical" evidence="2">
    <location>
        <begin position="480"/>
        <end position="500"/>
    </location>
</feature>
<dbReference type="EMBL" id="CP035491">
    <property type="protein sequence ID" value="QAY73105.1"/>
    <property type="molecule type" value="Genomic_DNA"/>
</dbReference>
<name>A0A4P6FBH3_9MICO</name>
<evidence type="ECO:0000313" key="5">
    <source>
        <dbReference type="EMBL" id="QAY73105.1"/>
    </source>
</evidence>
<evidence type="ECO:0000259" key="3">
    <source>
        <dbReference type="Pfam" id="PF09972"/>
    </source>
</evidence>
<proteinExistence type="predicted"/>
<sequence length="670" mass="70109">MTRTKTATADASRAPRPKVASLLALAGVILAVVLPALPVALPTVGMPGFAAQSAAADDLNQFTFESFDAEYRLDRAPDGHAMLEVRETIVAVFSDDDVNRGFYRDIPDWYGDVPLGTEVISVVDENGAPVPFTAEPYENFMSIALGDDSFVHGRKTYVIDYRQRDTIRGFADTGAQEFYWDVNGTGWSQSFPQVSARLIVAPALVDALTGEAACYRGVGESTPCTGGIVRTDEVDGGAAVFTSSDVGLGPYETLTFAVGFAPGTFVEGTPIPYTAPDASTDGSDDGADTFGWLIFGTFGAVFFSAIGRFAVRLFGRPKPKPGPIVIPEYSAPKGLGVMPAAFLLGRGDRAWAAQLLDFAVRGIVRIGGDAENPDEVDLVTLDGLDANEQTFVKAVFGDQAQPGTRVDISRYADSIAPRLGPLAKRLEKDLVTRGLLKDKRTPPGAWVVIGIAFAIAAIPAVLFVMGLIGGGRFGLGGLDTVFFGIPAIIAVFAAFSVFAARPKFPAPTPAGTQAVTALTGLRDYLKLAETDRIRLLQSPTTAERVDTTDGRAVLDLYEKLLPYAVIWGVEKEWREVLELYAFEHVPAAVAGVGAGVWARGTSWGAIDGMRSVGTRQVALANAAANSNSRWGGSSGGTGGWSSSGGSSFSGGSSGGGFSGGGGGGGGGRGR</sequence>
<dbReference type="AlphaFoldDB" id="A0A4P6FBH3"/>
<dbReference type="RefSeq" id="WP_129190036.1">
    <property type="nucleotide sequence ID" value="NZ_CP035491.1"/>
</dbReference>
<dbReference type="Pfam" id="PF20990">
    <property type="entry name" value="DUF2207_C"/>
    <property type="match status" value="1"/>
</dbReference>
<keyword evidence="6" id="KW-1185">Reference proteome</keyword>
<feature type="transmembrane region" description="Helical" evidence="2">
    <location>
        <begin position="290"/>
        <end position="311"/>
    </location>
</feature>
<evidence type="ECO:0000256" key="1">
    <source>
        <dbReference type="SAM" id="MobiDB-lite"/>
    </source>
</evidence>